<feature type="transmembrane region" description="Helical" evidence="2">
    <location>
        <begin position="31"/>
        <end position="50"/>
    </location>
</feature>
<evidence type="ECO:0000256" key="1">
    <source>
        <dbReference type="SAM" id="MobiDB-lite"/>
    </source>
</evidence>
<dbReference type="RefSeq" id="WP_055122877.1">
    <property type="nucleotide sequence ID" value="NZ_LKST01000003.1"/>
</dbReference>
<feature type="transmembrane region" description="Helical" evidence="2">
    <location>
        <begin position="93"/>
        <end position="112"/>
    </location>
</feature>
<feature type="transmembrane region" description="Helical" evidence="2">
    <location>
        <begin position="118"/>
        <end position="135"/>
    </location>
</feature>
<name>A0A0Q0Z374_9CORY</name>
<sequence length="160" mass="18165">MSYADFVIQRNENLVDDEFERAMLHKSSTVALAYNDWLCLGSAVVLAWLLPGHYAYASLLAIIPMAFSQIIGVMWLRRSTPRPRSSMPSQKEIILQLLAFSAIVVGVFQSAGWPKDPFSFIIPCIGGLAGTYYAYKRSEERREKDRRALDRRLGEESEED</sequence>
<keyword evidence="2" id="KW-0472">Membrane</keyword>
<keyword evidence="2" id="KW-0812">Transmembrane</keyword>
<gene>
    <name evidence="3" type="ORF">Cocul_01798</name>
</gene>
<dbReference type="OrthoDB" id="4427096at2"/>
<dbReference type="STRING" id="1544416.Cocul_01798"/>
<feature type="transmembrane region" description="Helical" evidence="2">
    <location>
        <begin position="56"/>
        <end position="77"/>
    </location>
</feature>
<proteinExistence type="predicted"/>
<dbReference type="PATRIC" id="fig|1544416.3.peg.1798"/>
<keyword evidence="4" id="KW-1185">Reference proteome</keyword>
<organism evidence="3 4">
    <name type="scientific">Corynebacterium oculi</name>
    <dbReference type="NCBI Taxonomy" id="1544416"/>
    <lineage>
        <taxon>Bacteria</taxon>
        <taxon>Bacillati</taxon>
        <taxon>Actinomycetota</taxon>
        <taxon>Actinomycetes</taxon>
        <taxon>Mycobacteriales</taxon>
        <taxon>Corynebacteriaceae</taxon>
        <taxon>Corynebacterium</taxon>
    </lineage>
</organism>
<protein>
    <submittedName>
        <fullName evidence="3">Uncharacterized protein</fullName>
    </submittedName>
</protein>
<feature type="region of interest" description="Disordered" evidence="1">
    <location>
        <begin position="141"/>
        <end position="160"/>
    </location>
</feature>
<accession>A0A0Q0Z374</accession>
<reference evidence="3 4" key="1">
    <citation type="submission" date="2015-10" db="EMBL/GenBank/DDBJ databases">
        <title>Corynebacteirum lowii and Corynebacterium oculi species nova, derived from human clinical disease and and emended description of Corynebacterium mastiditis.</title>
        <authorList>
            <person name="Bernard K."/>
            <person name="Pacheco A.L."/>
            <person name="Mcdougall C."/>
            <person name="Burtx T."/>
            <person name="Weibe D."/>
            <person name="Tyler S."/>
            <person name="Olson A.B."/>
            <person name="Cnockaert M."/>
            <person name="Eguchi H."/>
            <person name="Kuwahara T."/>
            <person name="Nakayama-Imaohji H."/>
            <person name="Boudewijins M."/>
            <person name="Van Hoecke F."/>
            <person name="Bernier A.-M."/>
            <person name="Vandamme P."/>
        </authorList>
    </citation>
    <scope>NUCLEOTIDE SEQUENCE [LARGE SCALE GENOMIC DNA]</scope>
    <source>
        <strain evidence="3 4">NML 130210</strain>
    </source>
</reference>
<comment type="caution">
    <text evidence="3">The sequence shown here is derived from an EMBL/GenBank/DDBJ whole genome shotgun (WGS) entry which is preliminary data.</text>
</comment>
<dbReference type="AlphaFoldDB" id="A0A0Q0Z374"/>
<evidence type="ECO:0000313" key="3">
    <source>
        <dbReference type="EMBL" id="KQB83726.1"/>
    </source>
</evidence>
<dbReference type="Proteomes" id="UP000050517">
    <property type="component" value="Unassembled WGS sequence"/>
</dbReference>
<dbReference type="EMBL" id="LKST01000003">
    <property type="protein sequence ID" value="KQB83726.1"/>
    <property type="molecule type" value="Genomic_DNA"/>
</dbReference>
<keyword evidence="2" id="KW-1133">Transmembrane helix</keyword>
<evidence type="ECO:0000313" key="4">
    <source>
        <dbReference type="Proteomes" id="UP000050517"/>
    </source>
</evidence>
<evidence type="ECO:0000256" key="2">
    <source>
        <dbReference type="SAM" id="Phobius"/>
    </source>
</evidence>